<comment type="caution">
    <text evidence="7">The sequence shown here is derived from an EMBL/GenBank/DDBJ whole genome shotgun (WGS) entry which is preliminary data.</text>
</comment>
<accession>A0ABP9VZA3</accession>
<evidence type="ECO:0000256" key="4">
    <source>
        <dbReference type="ARBA" id="ARBA00022833"/>
    </source>
</evidence>
<keyword evidence="3" id="KW-0378">Hydrolase</keyword>
<evidence type="ECO:0000256" key="1">
    <source>
        <dbReference type="ARBA" id="ARBA00001947"/>
    </source>
</evidence>
<evidence type="ECO:0000256" key="2">
    <source>
        <dbReference type="ARBA" id="ARBA00022723"/>
    </source>
</evidence>
<dbReference type="PANTHER" id="PTHR11271:SF6">
    <property type="entry name" value="GUANINE DEAMINASE"/>
    <property type="match status" value="1"/>
</dbReference>
<proteinExistence type="predicted"/>
<dbReference type="InterPro" id="IPR011059">
    <property type="entry name" value="Metal-dep_hydrolase_composite"/>
</dbReference>
<sequence length="437" mass="47269">MTTLTGRLLVADPHRRQITLRSGSIRIHGEQIVNVDFDDDPGSELISENERGQNELGEAHAGTSPANRSRPLRPGERVIAPGFIDAHLHLSQFGIIGAHGMPLLKWLDQVTFPAERAWQDVDFARSTTRSVLNQLLSFGTTSFCGYTTVHHESTMAALELATQMGFRGMIGQVLMDRNAPQDLCGETNQLIDQAAKTLQSFPPNAEMEAAVTPRFAITCSPPLLESAGALAAQQHAAVQTHLAETQHECARVAELFDSARYVDVYQQAGLLTPRTILGHAVHLDATDHQTLAKHDSIVAHCPTANQFLGSGRMNRKPLAEANVDVVLGSDIGAGFNRSMVCVARAAIETAASLGNPPPTAASAWHDITAGAADALGWDNVGQLCEGHRADVVVIEPDFAIQMQGDDSIIDPLSQLMFAWDDRWIKQTYLRGQSAWGG</sequence>
<keyword evidence="8" id="KW-1185">Reference proteome</keyword>
<dbReference type="RefSeq" id="WP_345688398.1">
    <property type="nucleotide sequence ID" value="NZ_BAABRO010000023.1"/>
</dbReference>
<dbReference type="Proteomes" id="UP001416858">
    <property type="component" value="Unassembled WGS sequence"/>
</dbReference>
<dbReference type="Pfam" id="PF01979">
    <property type="entry name" value="Amidohydro_1"/>
    <property type="match status" value="1"/>
</dbReference>
<evidence type="ECO:0000256" key="5">
    <source>
        <dbReference type="SAM" id="MobiDB-lite"/>
    </source>
</evidence>
<evidence type="ECO:0000313" key="7">
    <source>
        <dbReference type="EMBL" id="GAA5510465.1"/>
    </source>
</evidence>
<dbReference type="Gene3D" id="2.30.40.10">
    <property type="entry name" value="Urease, subunit C, domain 1"/>
    <property type="match status" value="1"/>
</dbReference>
<evidence type="ECO:0000313" key="8">
    <source>
        <dbReference type="Proteomes" id="UP001416858"/>
    </source>
</evidence>
<evidence type="ECO:0000256" key="3">
    <source>
        <dbReference type="ARBA" id="ARBA00022801"/>
    </source>
</evidence>
<keyword evidence="2" id="KW-0479">Metal-binding</keyword>
<dbReference type="PANTHER" id="PTHR11271">
    <property type="entry name" value="GUANINE DEAMINASE"/>
    <property type="match status" value="1"/>
</dbReference>
<dbReference type="SUPFAM" id="SSF51338">
    <property type="entry name" value="Composite domain of metallo-dependent hydrolases"/>
    <property type="match status" value="1"/>
</dbReference>
<dbReference type="InterPro" id="IPR032466">
    <property type="entry name" value="Metal_Hydrolase"/>
</dbReference>
<dbReference type="Gene3D" id="3.20.20.140">
    <property type="entry name" value="Metal-dependent hydrolases"/>
    <property type="match status" value="1"/>
</dbReference>
<name>A0ABP9VZA3_9BACT</name>
<dbReference type="InterPro" id="IPR006680">
    <property type="entry name" value="Amidohydro-rel"/>
</dbReference>
<evidence type="ECO:0000259" key="6">
    <source>
        <dbReference type="Pfam" id="PF01979"/>
    </source>
</evidence>
<comment type="cofactor">
    <cofactor evidence="1">
        <name>Zn(2+)</name>
        <dbReference type="ChEBI" id="CHEBI:29105"/>
    </cofactor>
</comment>
<organism evidence="7 8">
    <name type="scientific">Novipirellula caenicola</name>
    <dbReference type="NCBI Taxonomy" id="1536901"/>
    <lineage>
        <taxon>Bacteria</taxon>
        <taxon>Pseudomonadati</taxon>
        <taxon>Planctomycetota</taxon>
        <taxon>Planctomycetia</taxon>
        <taxon>Pirellulales</taxon>
        <taxon>Pirellulaceae</taxon>
        <taxon>Novipirellula</taxon>
    </lineage>
</organism>
<feature type="domain" description="Amidohydrolase-related" evidence="6">
    <location>
        <begin position="79"/>
        <end position="432"/>
    </location>
</feature>
<gene>
    <name evidence="7" type="primary">guaD</name>
    <name evidence="7" type="ORF">Rcae01_05973</name>
</gene>
<dbReference type="InterPro" id="IPR051607">
    <property type="entry name" value="Metallo-dep_hydrolases"/>
</dbReference>
<reference evidence="7 8" key="1">
    <citation type="submission" date="2024-02" db="EMBL/GenBank/DDBJ databases">
        <title>Rhodopirellula caenicola NBRC 110016.</title>
        <authorList>
            <person name="Ichikawa N."/>
            <person name="Katano-Makiyama Y."/>
            <person name="Hidaka K."/>
        </authorList>
    </citation>
    <scope>NUCLEOTIDE SEQUENCE [LARGE SCALE GENOMIC DNA]</scope>
    <source>
        <strain evidence="7 8">NBRC 110016</strain>
    </source>
</reference>
<dbReference type="EMBL" id="BAABRO010000023">
    <property type="protein sequence ID" value="GAA5510465.1"/>
    <property type="molecule type" value="Genomic_DNA"/>
</dbReference>
<keyword evidence="4" id="KW-0862">Zinc</keyword>
<protein>
    <submittedName>
        <fullName evidence="7">Guanine deaminase</fullName>
    </submittedName>
</protein>
<dbReference type="SUPFAM" id="SSF51556">
    <property type="entry name" value="Metallo-dependent hydrolases"/>
    <property type="match status" value="1"/>
</dbReference>
<feature type="region of interest" description="Disordered" evidence="5">
    <location>
        <begin position="38"/>
        <end position="74"/>
    </location>
</feature>